<evidence type="ECO:0000256" key="2">
    <source>
        <dbReference type="ARBA" id="ARBA00023012"/>
    </source>
</evidence>
<protein>
    <submittedName>
        <fullName evidence="5">Response regulator</fullName>
    </submittedName>
</protein>
<dbReference type="SMART" id="SM00448">
    <property type="entry name" value="REC"/>
    <property type="match status" value="1"/>
</dbReference>
<evidence type="ECO:0000259" key="4">
    <source>
        <dbReference type="PROSITE" id="PS50110"/>
    </source>
</evidence>
<dbReference type="PANTHER" id="PTHR44591">
    <property type="entry name" value="STRESS RESPONSE REGULATOR PROTEIN 1"/>
    <property type="match status" value="1"/>
</dbReference>
<evidence type="ECO:0000313" key="5">
    <source>
        <dbReference type="EMBL" id="MCZ0866496.1"/>
    </source>
</evidence>
<organism evidence="5 6">
    <name type="scientific">Dasania phycosphaerae</name>
    <dbReference type="NCBI Taxonomy" id="2950436"/>
    <lineage>
        <taxon>Bacteria</taxon>
        <taxon>Pseudomonadati</taxon>
        <taxon>Pseudomonadota</taxon>
        <taxon>Gammaproteobacteria</taxon>
        <taxon>Cellvibrionales</taxon>
        <taxon>Spongiibacteraceae</taxon>
        <taxon>Dasania</taxon>
    </lineage>
</organism>
<accession>A0A9J6RQQ8</accession>
<keyword evidence="2" id="KW-0902">Two-component regulatory system</keyword>
<dbReference type="CDD" id="cd00156">
    <property type="entry name" value="REC"/>
    <property type="match status" value="1"/>
</dbReference>
<dbReference type="PROSITE" id="PS50110">
    <property type="entry name" value="RESPONSE_REGULATORY"/>
    <property type="match status" value="1"/>
</dbReference>
<evidence type="ECO:0000256" key="3">
    <source>
        <dbReference type="PROSITE-ProRule" id="PRU00169"/>
    </source>
</evidence>
<dbReference type="SUPFAM" id="SSF52172">
    <property type="entry name" value="CheY-like"/>
    <property type="match status" value="1"/>
</dbReference>
<dbReference type="RefSeq" id="WP_257172030.1">
    <property type="nucleotide sequence ID" value="NZ_JAPTGG010000013.1"/>
</dbReference>
<feature type="modified residue" description="4-aspartylphosphate" evidence="3">
    <location>
        <position position="54"/>
    </location>
</feature>
<dbReference type="Proteomes" id="UP001069090">
    <property type="component" value="Unassembled WGS sequence"/>
</dbReference>
<name>A0A9J6RQQ8_9GAMM</name>
<dbReference type="InterPro" id="IPR001789">
    <property type="entry name" value="Sig_transdc_resp-reg_receiver"/>
</dbReference>
<proteinExistence type="predicted"/>
<feature type="domain" description="Response regulatory" evidence="4">
    <location>
        <begin position="5"/>
        <end position="114"/>
    </location>
</feature>
<dbReference type="AlphaFoldDB" id="A0A9J6RQQ8"/>
<gene>
    <name evidence="5" type="ORF">O0V09_14890</name>
</gene>
<dbReference type="GO" id="GO:0000160">
    <property type="term" value="P:phosphorelay signal transduction system"/>
    <property type="evidence" value="ECO:0007669"/>
    <property type="project" value="UniProtKB-KW"/>
</dbReference>
<reference evidence="5 6" key="1">
    <citation type="submission" date="2022-12" db="EMBL/GenBank/DDBJ databases">
        <title>Dasania phycosphaerae sp. nov., isolated from particulate material of the south coast of Korea.</title>
        <authorList>
            <person name="Jiang Y."/>
        </authorList>
    </citation>
    <scope>NUCLEOTIDE SEQUENCE [LARGE SCALE GENOMIC DNA]</scope>
    <source>
        <strain evidence="5 6">GY-19</strain>
    </source>
</reference>
<evidence type="ECO:0000256" key="1">
    <source>
        <dbReference type="ARBA" id="ARBA00022553"/>
    </source>
</evidence>
<dbReference type="InterPro" id="IPR011006">
    <property type="entry name" value="CheY-like_superfamily"/>
</dbReference>
<dbReference type="Pfam" id="PF00072">
    <property type="entry name" value="Response_reg"/>
    <property type="match status" value="1"/>
</dbReference>
<dbReference type="Gene3D" id="3.40.50.2300">
    <property type="match status" value="1"/>
</dbReference>
<keyword evidence="1 3" id="KW-0597">Phosphoprotein</keyword>
<comment type="caution">
    <text evidence="5">The sequence shown here is derived from an EMBL/GenBank/DDBJ whole genome shotgun (WGS) entry which is preliminary data.</text>
</comment>
<sequence>MAKKTILVIDDNEMIIKAFRALLGEDRFEVYGAENGALGIKEYVRVKPDLVITDMEMPVMSGDKVIARIKAECPFQTVLAMSSRSSNEKKAINAGATRFFKKPVMPEDVIPYIQ</sequence>
<dbReference type="EMBL" id="JAPTGG010000013">
    <property type="protein sequence ID" value="MCZ0866496.1"/>
    <property type="molecule type" value="Genomic_DNA"/>
</dbReference>
<dbReference type="InterPro" id="IPR050595">
    <property type="entry name" value="Bact_response_regulator"/>
</dbReference>
<dbReference type="PANTHER" id="PTHR44591:SF14">
    <property type="entry name" value="PROTEIN PILG"/>
    <property type="match status" value="1"/>
</dbReference>
<keyword evidence="6" id="KW-1185">Reference proteome</keyword>
<evidence type="ECO:0000313" key="6">
    <source>
        <dbReference type="Proteomes" id="UP001069090"/>
    </source>
</evidence>